<name>A0ABT1TII0_9GAMM</name>
<comment type="caution">
    <text evidence="2">The sequence shown here is derived from an EMBL/GenBank/DDBJ whole genome shotgun (WGS) entry which is preliminary data.</text>
</comment>
<sequence length="63" mass="6889">MKKSNALYGKLFLGILALSGLFSFLPPEFVVSTLLFIAITYAGISVIKLATSHDLKTKKENKT</sequence>
<keyword evidence="1" id="KW-0472">Membrane</keyword>
<keyword evidence="1" id="KW-1133">Transmembrane helix</keyword>
<feature type="transmembrane region" description="Helical" evidence="1">
    <location>
        <begin position="31"/>
        <end position="50"/>
    </location>
</feature>
<proteinExistence type="predicted"/>
<keyword evidence="1" id="KW-0812">Transmembrane</keyword>
<dbReference type="EMBL" id="JANIBJ010000027">
    <property type="protein sequence ID" value="MCQ8105276.1"/>
    <property type="molecule type" value="Genomic_DNA"/>
</dbReference>
<accession>A0ABT1TII0</accession>
<organism evidence="2 3">
    <name type="scientific">Methylomonas subterranea</name>
    <dbReference type="NCBI Taxonomy" id="2952225"/>
    <lineage>
        <taxon>Bacteria</taxon>
        <taxon>Pseudomonadati</taxon>
        <taxon>Pseudomonadota</taxon>
        <taxon>Gammaproteobacteria</taxon>
        <taxon>Methylococcales</taxon>
        <taxon>Methylococcaceae</taxon>
        <taxon>Methylomonas</taxon>
    </lineage>
</organism>
<gene>
    <name evidence="2" type="ORF">NP590_14265</name>
</gene>
<protein>
    <submittedName>
        <fullName evidence="2">Uncharacterized protein</fullName>
    </submittedName>
</protein>
<evidence type="ECO:0000313" key="3">
    <source>
        <dbReference type="Proteomes" id="UP001524499"/>
    </source>
</evidence>
<reference evidence="2 3" key="1">
    <citation type="submission" date="2022-07" db="EMBL/GenBank/DDBJ databases">
        <title>Methylomonas rivi sp. nov., Methylomonas rosea sp. nov., Methylomonas aureus sp. nov. and Methylomonas subterranea sp. nov., four novel methanotrophs isolated from a freshwater creek and the deep terrestrial subsurface.</title>
        <authorList>
            <person name="Abin C."/>
            <person name="Sankaranarayanan K."/>
            <person name="Garner C."/>
            <person name="Sindelar R."/>
            <person name="Kotary K."/>
            <person name="Garner R."/>
            <person name="Barclay S."/>
            <person name="Lawson P."/>
            <person name="Krumholz L."/>
        </authorList>
    </citation>
    <scope>NUCLEOTIDE SEQUENCE [LARGE SCALE GENOMIC DNA]</scope>
    <source>
        <strain evidence="2 3">SURF-2</strain>
    </source>
</reference>
<dbReference type="Proteomes" id="UP001524499">
    <property type="component" value="Unassembled WGS sequence"/>
</dbReference>
<keyword evidence="3" id="KW-1185">Reference proteome</keyword>
<evidence type="ECO:0000313" key="2">
    <source>
        <dbReference type="EMBL" id="MCQ8105276.1"/>
    </source>
</evidence>
<feature type="transmembrane region" description="Helical" evidence="1">
    <location>
        <begin position="7"/>
        <end position="25"/>
    </location>
</feature>
<dbReference type="RefSeq" id="WP_256603209.1">
    <property type="nucleotide sequence ID" value="NZ_JANIBJ010000027.1"/>
</dbReference>
<evidence type="ECO:0000256" key="1">
    <source>
        <dbReference type="SAM" id="Phobius"/>
    </source>
</evidence>